<feature type="domain" description="Peptidoglycan binding-like" evidence="3">
    <location>
        <begin position="77"/>
        <end position="128"/>
    </location>
</feature>
<evidence type="ECO:0000313" key="5">
    <source>
        <dbReference type="Proteomes" id="UP000027746"/>
    </source>
</evidence>
<organism evidence="4 5">
    <name type="scientific">Pseudosulfitobacter pseudonitzschiae</name>
    <dbReference type="NCBI Taxonomy" id="1402135"/>
    <lineage>
        <taxon>Bacteria</taxon>
        <taxon>Pseudomonadati</taxon>
        <taxon>Pseudomonadota</taxon>
        <taxon>Alphaproteobacteria</taxon>
        <taxon>Rhodobacterales</taxon>
        <taxon>Roseobacteraceae</taxon>
        <taxon>Pseudosulfitobacter</taxon>
    </lineage>
</organism>
<keyword evidence="5" id="KW-1185">Reference proteome</keyword>
<protein>
    <recommendedName>
        <fullName evidence="3">Peptidoglycan binding-like domain-containing protein</fullName>
    </recommendedName>
</protein>
<comment type="caution">
    <text evidence="4">The sequence shown here is derived from an EMBL/GenBank/DDBJ whole genome shotgun (WGS) entry which is preliminary data.</text>
</comment>
<feature type="signal peptide" evidence="2">
    <location>
        <begin position="1"/>
        <end position="23"/>
    </location>
</feature>
<evidence type="ECO:0000256" key="1">
    <source>
        <dbReference type="SAM" id="MobiDB-lite"/>
    </source>
</evidence>
<feature type="region of interest" description="Disordered" evidence="1">
    <location>
        <begin position="43"/>
        <end position="66"/>
    </location>
</feature>
<dbReference type="EMBL" id="JAMD01000027">
    <property type="protein sequence ID" value="KEJ93793.1"/>
    <property type="molecule type" value="Genomic_DNA"/>
</dbReference>
<keyword evidence="2" id="KW-0732">Signal</keyword>
<dbReference type="RefSeq" id="WP_051694705.1">
    <property type="nucleotide sequence ID" value="NZ_CP054599.1"/>
</dbReference>
<accession>A0A073ITY2</accession>
<sequence>MRTKKFYIGFMILGLASAIPAQAQSPEDLLRGLVLRGVNEAIRNSNETEPPRPSTQQAAPAPGKTVPREVVQPSLLIRDIQAALAARGFDPGPSDGLMGRRTRAAIIAFENTTGAPQSGQPTQALLDQILKTKAESPTTLHANAGDFTPQTRLWLSYYDFAISEEEKRNDALRYVTKVFNQANGKPNVGAFKDDTGQFTRSELQGRDLSFVQNEADLDALIAYITGFKATEPVAVTIVEDWQPTRYDFDNGTLILAAGTNSVVGGATNRLFRSDVPDAMVPQSDDSYFQLLAYANIGRTIFPFAVQFDRTLPNLSRNGLPLDAQEAESLLVNQGRLTARLDMVVDPTSFHMADNGVTANANVTRLWLETADGQLLLDLAGAEMPKVEPEQPPVQETATPAVIETPPPPADPVAEVSQAQTVPTVPFTPRKSEGESVYLIYTPETRNRTQPITVQMTCLDQPEENYLGAVEQVFGTDGKPRLYAQVFPEDETDAYIKQISTPEHMAFVGVGDCAYRILKSARARYGSQVQLVTLVEGTRGNNVLTLLQPSDKQDLAPYQRLLLTNANDAMDDARLKSIVASYLTRYKRRPEEETSGLFDADNLVEKDPNFLAARELKNVRAQIERAALTAPVRFGYTITAKITDYDFDKQEIVLRGDTLFKLRRDGSFEIRADNFVPLENNLIRHILAKGGDWVTPGLFSDRVLSMPRIPADPALAEQLMSGRQNIALYLEFEAGTPTPTGKNGNIGVPLSLLRVVPTSSNGHRFDPIPAEAFALVEVADVETAIPPEKEKAASPAPSSAPATTDTPVSKGDTLMRTKVEYDLLGIRLTDSTAEALGKLAEHGKIVYQAAWQGRDPDLVGATLTLVVLVLENGTTEYWNLTHIGGDFDHFAAISRSFAVPGTVPFATLVSSFHDKYGKDDTGADMMEPVMFWGTGDAPECRKTLFIKSHPARGTLVSSQGKINDIPEFRNAGTLPPEAIVSMSASFSIPKDSSACGDIVIADIAPAAGAGVTEHGIGIFLAATDKLVEPPQPAAAPEPGFKL</sequence>
<gene>
    <name evidence="4" type="ORF">SUH3_12945</name>
</gene>
<feature type="chain" id="PRO_5001691510" description="Peptidoglycan binding-like domain-containing protein" evidence="2">
    <location>
        <begin position="24"/>
        <end position="1041"/>
    </location>
</feature>
<dbReference type="OrthoDB" id="463216at2"/>
<dbReference type="InterPro" id="IPR036365">
    <property type="entry name" value="PGBD-like_sf"/>
</dbReference>
<feature type="compositionally biased region" description="Low complexity" evidence="1">
    <location>
        <begin position="792"/>
        <end position="801"/>
    </location>
</feature>
<dbReference type="Proteomes" id="UP000027746">
    <property type="component" value="Unassembled WGS sequence"/>
</dbReference>
<dbReference type="InterPro" id="IPR002477">
    <property type="entry name" value="Peptidoglycan-bd-like"/>
</dbReference>
<dbReference type="GeneID" id="68868809"/>
<proteinExistence type="predicted"/>
<feature type="compositionally biased region" description="Polar residues" evidence="1">
    <location>
        <begin position="43"/>
        <end position="58"/>
    </location>
</feature>
<reference evidence="4 5" key="1">
    <citation type="submission" date="2014-01" db="EMBL/GenBank/DDBJ databases">
        <title>Sulfitobacter sp. H3 (MCCC 1A00686) Genome Sequencing.</title>
        <authorList>
            <person name="Lai Q."/>
            <person name="Hong Z."/>
        </authorList>
    </citation>
    <scope>NUCLEOTIDE SEQUENCE [LARGE SCALE GENOMIC DNA]</scope>
    <source>
        <strain evidence="4 5">H3</strain>
    </source>
</reference>
<feature type="region of interest" description="Disordered" evidence="1">
    <location>
        <begin position="787"/>
        <end position="810"/>
    </location>
</feature>
<evidence type="ECO:0000259" key="3">
    <source>
        <dbReference type="Pfam" id="PF01471"/>
    </source>
</evidence>
<dbReference type="SUPFAM" id="SSF47090">
    <property type="entry name" value="PGBD-like"/>
    <property type="match status" value="1"/>
</dbReference>
<dbReference type="Pfam" id="PF01471">
    <property type="entry name" value="PG_binding_1"/>
    <property type="match status" value="1"/>
</dbReference>
<evidence type="ECO:0000256" key="2">
    <source>
        <dbReference type="SAM" id="SignalP"/>
    </source>
</evidence>
<dbReference type="InterPro" id="IPR036366">
    <property type="entry name" value="PGBDSf"/>
</dbReference>
<evidence type="ECO:0000313" key="4">
    <source>
        <dbReference type="EMBL" id="KEJ93793.1"/>
    </source>
</evidence>
<dbReference type="AlphaFoldDB" id="A0A073ITY2"/>
<name>A0A073ITY2_9RHOB</name>
<dbReference type="Gene3D" id="1.10.101.10">
    <property type="entry name" value="PGBD-like superfamily/PGBD"/>
    <property type="match status" value="1"/>
</dbReference>